<keyword evidence="2" id="KW-1185">Reference proteome</keyword>
<evidence type="ECO:0000313" key="2">
    <source>
        <dbReference type="Proteomes" id="UP001595690"/>
    </source>
</evidence>
<proteinExistence type="predicted"/>
<dbReference type="RefSeq" id="WP_382379478.1">
    <property type="nucleotide sequence ID" value="NZ_JBHRZI010000045.1"/>
</dbReference>
<gene>
    <name evidence="1" type="ORF">ACFOWZ_41495</name>
</gene>
<reference evidence="2" key="1">
    <citation type="journal article" date="2019" name="Int. J. Syst. Evol. Microbiol.">
        <title>The Global Catalogue of Microorganisms (GCM) 10K type strain sequencing project: providing services to taxonomists for standard genome sequencing and annotation.</title>
        <authorList>
            <consortium name="The Broad Institute Genomics Platform"/>
            <consortium name="The Broad Institute Genome Sequencing Center for Infectious Disease"/>
            <person name="Wu L."/>
            <person name="Ma J."/>
        </authorList>
    </citation>
    <scope>NUCLEOTIDE SEQUENCE [LARGE SCALE GENOMIC DNA]</scope>
    <source>
        <strain evidence="2">CGMCC 4.7405</strain>
    </source>
</reference>
<evidence type="ECO:0000313" key="1">
    <source>
        <dbReference type="EMBL" id="MFC3897981.1"/>
    </source>
</evidence>
<dbReference type="Proteomes" id="UP001595690">
    <property type="component" value="Unassembled WGS sequence"/>
</dbReference>
<sequence length="81" mass="8936">MLILWSRIHAELGVAPCPLTYGMVETAVGRRVREAADLDWKLVVISADEKSGPGKQKALEERRWEFAKDIAAMANTQGGLI</sequence>
<name>A0ABV8C7U1_9PSEU</name>
<dbReference type="EMBL" id="JBHRZI010000045">
    <property type="protein sequence ID" value="MFC3897981.1"/>
    <property type="molecule type" value="Genomic_DNA"/>
</dbReference>
<protein>
    <submittedName>
        <fullName evidence="1">Uncharacterized protein</fullName>
    </submittedName>
</protein>
<comment type="caution">
    <text evidence="1">The sequence shown here is derived from an EMBL/GenBank/DDBJ whole genome shotgun (WGS) entry which is preliminary data.</text>
</comment>
<accession>A0ABV8C7U1</accession>
<organism evidence="1 2">
    <name type="scientific">Lentzea rhizosphaerae</name>
    <dbReference type="NCBI Taxonomy" id="2041025"/>
    <lineage>
        <taxon>Bacteria</taxon>
        <taxon>Bacillati</taxon>
        <taxon>Actinomycetota</taxon>
        <taxon>Actinomycetes</taxon>
        <taxon>Pseudonocardiales</taxon>
        <taxon>Pseudonocardiaceae</taxon>
        <taxon>Lentzea</taxon>
    </lineage>
</organism>